<evidence type="ECO:0000313" key="1">
    <source>
        <dbReference type="EMBL" id="ORZ36535.1"/>
    </source>
</evidence>
<evidence type="ECO:0000313" key="2">
    <source>
        <dbReference type="Proteomes" id="UP000193411"/>
    </source>
</evidence>
<dbReference type="AlphaFoldDB" id="A0A1Y2HPJ8"/>
<keyword evidence="2" id="KW-1185">Reference proteome</keyword>
<organism evidence="1 2">
    <name type="scientific">Catenaria anguillulae PL171</name>
    <dbReference type="NCBI Taxonomy" id="765915"/>
    <lineage>
        <taxon>Eukaryota</taxon>
        <taxon>Fungi</taxon>
        <taxon>Fungi incertae sedis</taxon>
        <taxon>Blastocladiomycota</taxon>
        <taxon>Blastocladiomycetes</taxon>
        <taxon>Blastocladiales</taxon>
        <taxon>Catenariaceae</taxon>
        <taxon>Catenaria</taxon>
    </lineage>
</organism>
<name>A0A1Y2HPJ8_9FUNG</name>
<proteinExistence type="predicted"/>
<gene>
    <name evidence="1" type="ORF">BCR44DRAFT_1067347</name>
</gene>
<reference evidence="1 2" key="1">
    <citation type="submission" date="2016-07" db="EMBL/GenBank/DDBJ databases">
        <title>Pervasive Adenine N6-methylation of Active Genes in Fungi.</title>
        <authorList>
            <consortium name="DOE Joint Genome Institute"/>
            <person name="Mondo S.J."/>
            <person name="Dannebaum R.O."/>
            <person name="Kuo R.C."/>
            <person name="Labutti K."/>
            <person name="Haridas S."/>
            <person name="Kuo A."/>
            <person name="Salamov A."/>
            <person name="Ahrendt S.R."/>
            <person name="Lipzen A."/>
            <person name="Sullivan W."/>
            <person name="Andreopoulos W.B."/>
            <person name="Clum A."/>
            <person name="Lindquist E."/>
            <person name="Daum C."/>
            <person name="Ramamoorthy G.K."/>
            <person name="Gryganskyi A."/>
            <person name="Culley D."/>
            <person name="Magnuson J.K."/>
            <person name="James T.Y."/>
            <person name="O'Malley M.A."/>
            <person name="Stajich J.E."/>
            <person name="Spatafora J.W."/>
            <person name="Visel A."/>
            <person name="Grigoriev I.V."/>
        </authorList>
    </citation>
    <scope>NUCLEOTIDE SEQUENCE [LARGE SCALE GENOMIC DNA]</scope>
    <source>
        <strain evidence="1 2">PL171</strain>
    </source>
</reference>
<dbReference type="Proteomes" id="UP000193411">
    <property type="component" value="Unassembled WGS sequence"/>
</dbReference>
<sequence length="116" mass="12641">MGPCMCLNRLLLPPPVISRRVYDCTVIQPNTRGNGNPVSFTAVSVWIVIALCVGRHAFAQSPPLRPIVRIMTAQPVSDATDWPATFASSRQWSIQSGIDIEFVFLPTAITNCASVN</sequence>
<accession>A0A1Y2HPJ8</accession>
<protein>
    <submittedName>
        <fullName evidence="1">Uncharacterized protein</fullName>
    </submittedName>
</protein>
<comment type="caution">
    <text evidence="1">The sequence shown here is derived from an EMBL/GenBank/DDBJ whole genome shotgun (WGS) entry which is preliminary data.</text>
</comment>
<dbReference type="EMBL" id="MCFL01000016">
    <property type="protein sequence ID" value="ORZ36535.1"/>
    <property type="molecule type" value="Genomic_DNA"/>
</dbReference>